<dbReference type="SUPFAM" id="SSF52833">
    <property type="entry name" value="Thioredoxin-like"/>
    <property type="match status" value="1"/>
</dbReference>
<name>A0A4Q2UN16_9BACT</name>
<reference evidence="1 2" key="1">
    <citation type="submission" date="2019-01" db="EMBL/GenBank/DDBJ databases">
        <title>Spirosoma flava sp. nov., a propanil-degrading bacterium isolated from herbicide-contaminated soil.</title>
        <authorList>
            <person name="Zhang L."/>
            <person name="Jiang J.-D."/>
        </authorList>
    </citation>
    <scope>NUCLEOTIDE SEQUENCE [LARGE SCALE GENOMIC DNA]</scope>
    <source>
        <strain evidence="1 2">TY50</strain>
    </source>
</reference>
<sequence>MEANRTSPLLIPASTAVLLCFLPTASSPEMYQERMLLTARLQQLLPSTIRILKVDESLHPEVVKSFNLHQLPAFVLVQRGIEYWRKEGVGSTDVLAALPGLLQKVNSF</sequence>
<keyword evidence="2" id="KW-1185">Reference proteome</keyword>
<evidence type="ECO:0000313" key="2">
    <source>
        <dbReference type="Proteomes" id="UP000290407"/>
    </source>
</evidence>
<dbReference type="Proteomes" id="UP000290407">
    <property type="component" value="Unassembled WGS sequence"/>
</dbReference>
<accession>A0A4Q2UN16</accession>
<dbReference type="InterPro" id="IPR036249">
    <property type="entry name" value="Thioredoxin-like_sf"/>
</dbReference>
<proteinExistence type="predicted"/>
<protein>
    <submittedName>
        <fullName evidence="1">Thioredoxin</fullName>
    </submittedName>
</protein>
<dbReference type="RefSeq" id="WP_129602624.1">
    <property type="nucleotide sequence ID" value="NZ_SBLB01000004.1"/>
</dbReference>
<gene>
    <name evidence="1" type="ORF">EQG79_16390</name>
</gene>
<evidence type="ECO:0000313" key="1">
    <source>
        <dbReference type="EMBL" id="RYC68980.1"/>
    </source>
</evidence>
<comment type="caution">
    <text evidence="1">The sequence shown here is derived from an EMBL/GenBank/DDBJ whole genome shotgun (WGS) entry which is preliminary data.</text>
</comment>
<organism evidence="1 2">
    <name type="scientific">Spirosoma sordidisoli</name>
    <dbReference type="NCBI Taxonomy" id="2502893"/>
    <lineage>
        <taxon>Bacteria</taxon>
        <taxon>Pseudomonadati</taxon>
        <taxon>Bacteroidota</taxon>
        <taxon>Cytophagia</taxon>
        <taxon>Cytophagales</taxon>
        <taxon>Cytophagaceae</taxon>
        <taxon>Spirosoma</taxon>
    </lineage>
</organism>
<dbReference type="AlphaFoldDB" id="A0A4Q2UN16"/>
<dbReference type="EMBL" id="SBLB01000004">
    <property type="protein sequence ID" value="RYC68980.1"/>
    <property type="molecule type" value="Genomic_DNA"/>
</dbReference>